<keyword evidence="1" id="KW-0472">Membrane</keyword>
<keyword evidence="1" id="KW-0812">Transmembrane</keyword>
<feature type="transmembrane region" description="Helical" evidence="1">
    <location>
        <begin position="185"/>
        <end position="211"/>
    </location>
</feature>
<dbReference type="STRING" id="927083.DB32_006481"/>
<evidence type="ECO:0000313" key="3">
    <source>
        <dbReference type="Proteomes" id="UP000034883"/>
    </source>
</evidence>
<evidence type="ECO:0000256" key="1">
    <source>
        <dbReference type="SAM" id="Phobius"/>
    </source>
</evidence>
<proteinExistence type="predicted"/>
<dbReference type="AlphaFoldDB" id="A0A0F6YMJ0"/>
<feature type="transmembrane region" description="Helical" evidence="1">
    <location>
        <begin position="21"/>
        <end position="48"/>
    </location>
</feature>
<feature type="transmembrane region" description="Helical" evidence="1">
    <location>
        <begin position="54"/>
        <end position="79"/>
    </location>
</feature>
<keyword evidence="1" id="KW-1133">Transmembrane helix</keyword>
<dbReference type="EMBL" id="CP011125">
    <property type="protein sequence ID" value="AKF09332.1"/>
    <property type="molecule type" value="Genomic_DNA"/>
</dbReference>
<name>A0A0F6YMJ0_9BACT</name>
<dbReference type="Proteomes" id="UP000034883">
    <property type="component" value="Chromosome"/>
</dbReference>
<dbReference type="KEGG" id="samy:DB32_006481"/>
<reference evidence="2 3" key="1">
    <citation type="submission" date="2015-03" db="EMBL/GenBank/DDBJ databases">
        <title>Genome assembly of Sandaracinus amylolyticus DSM 53668.</title>
        <authorList>
            <person name="Sharma G."/>
            <person name="Subramanian S."/>
        </authorList>
    </citation>
    <scope>NUCLEOTIDE SEQUENCE [LARGE SCALE GENOMIC DNA]</scope>
    <source>
        <strain evidence="2 3">DSM 53668</strain>
    </source>
</reference>
<keyword evidence="3" id="KW-1185">Reference proteome</keyword>
<gene>
    <name evidence="2" type="ORF">DB32_006481</name>
</gene>
<sequence length="235" mass="24439">MRRDARCTLASRMRFFAIGQEAEGFIAIGQIATGVIAIGQMATGVIAIGQVARGVVAVGMLAFGMVSVGMLSGGVIYAVGMIGAGGRRGFGFVLPLVPIPRATPQLPELTTLDAISASRREGWLRAKLQLGASGMPELVHEGRVLPVTLAAKLLGAATSHAQIGSEVVARVAPTKNGLRVNELKVLPLGGMLLVGRALQVAALFALAYAYWSFVLVDLGDMLIGTARAFMTGQVQ</sequence>
<accession>A0A0F6YMJ0</accession>
<organism evidence="2 3">
    <name type="scientific">Sandaracinus amylolyticus</name>
    <dbReference type="NCBI Taxonomy" id="927083"/>
    <lineage>
        <taxon>Bacteria</taxon>
        <taxon>Pseudomonadati</taxon>
        <taxon>Myxococcota</taxon>
        <taxon>Polyangia</taxon>
        <taxon>Polyangiales</taxon>
        <taxon>Sandaracinaceae</taxon>
        <taxon>Sandaracinus</taxon>
    </lineage>
</organism>
<evidence type="ECO:0000313" key="2">
    <source>
        <dbReference type="EMBL" id="AKF09332.1"/>
    </source>
</evidence>
<protein>
    <submittedName>
        <fullName evidence="2">Uncharacterized protein</fullName>
    </submittedName>
</protein>